<name>A0A556RN64_9GAMM</name>
<dbReference type="PANTHER" id="PTHR14969:SF54">
    <property type="entry name" value="PHOSPHATIDYLGLYCEROPHOSPHATASE B"/>
    <property type="match status" value="1"/>
</dbReference>
<dbReference type="Proteomes" id="UP000319138">
    <property type="component" value="Unassembled WGS sequence"/>
</dbReference>
<dbReference type="InterPro" id="IPR036938">
    <property type="entry name" value="PAP2/HPO_sf"/>
</dbReference>
<organism evidence="6 7">
    <name type="scientific">Gilliamella apicola</name>
    <dbReference type="NCBI Taxonomy" id="1196095"/>
    <lineage>
        <taxon>Bacteria</taxon>
        <taxon>Pseudomonadati</taxon>
        <taxon>Pseudomonadota</taxon>
        <taxon>Gammaproteobacteria</taxon>
        <taxon>Orbales</taxon>
        <taxon>Orbaceae</taxon>
        <taxon>Gilliamella</taxon>
    </lineage>
</organism>
<protein>
    <recommendedName>
        <fullName evidence="1">undecaprenyl-diphosphate phosphatase</fullName>
        <ecNumber evidence="1">3.6.1.27</ecNumber>
    </recommendedName>
    <alternativeName>
        <fullName evidence="2">Undecaprenyl pyrophosphate phosphatase</fullName>
    </alternativeName>
</protein>
<dbReference type="GO" id="GO:0050380">
    <property type="term" value="F:undecaprenyl-diphosphatase activity"/>
    <property type="evidence" value="ECO:0007669"/>
    <property type="project" value="UniProtKB-EC"/>
</dbReference>
<feature type="transmembrane region" description="Helical" evidence="4">
    <location>
        <begin position="210"/>
        <end position="230"/>
    </location>
</feature>
<dbReference type="GO" id="GO:0005886">
    <property type="term" value="C:plasma membrane"/>
    <property type="evidence" value="ECO:0007669"/>
    <property type="project" value="TreeGrafter"/>
</dbReference>
<feature type="transmembrane region" description="Helical" evidence="4">
    <location>
        <begin position="157"/>
        <end position="178"/>
    </location>
</feature>
<keyword evidence="4" id="KW-0812">Transmembrane</keyword>
<dbReference type="InterPro" id="IPR000326">
    <property type="entry name" value="PAP2/HPO"/>
</dbReference>
<dbReference type="CDD" id="cd01610">
    <property type="entry name" value="PAP2_like"/>
    <property type="match status" value="1"/>
</dbReference>
<feature type="transmembrane region" description="Helical" evidence="4">
    <location>
        <begin position="9"/>
        <end position="29"/>
    </location>
</feature>
<evidence type="ECO:0000256" key="3">
    <source>
        <dbReference type="ARBA" id="ARBA00047594"/>
    </source>
</evidence>
<evidence type="ECO:0000259" key="5">
    <source>
        <dbReference type="SMART" id="SM00014"/>
    </source>
</evidence>
<dbReference type="PANTHER" id="PTHR14969">
    <property type="entry name" value="SPHINGOSINE-1-PHOSPHATE PHOSPHOHYDROLASE"/>
    <property type="match status" value="1"/>
</dbReference>
<dbReference type="Gene3D" id="1.20.144.10">
    <property type="entry name" value="Phosphatidic acid phosphatase type 2/haloperoxidase"/>
    <property type="match status" value="1"/>
</dbReference>
<feature type="domain" description="Phosphatidic acid phosphatase type 2/haloperoxidase" evidence="5">
    <location>
        <begin position="76"/>
        <end position="227"/>
    </location>
</feature>
<dbReference type="EMBL" id="VMHL01000002">
    <property type="protein sequence ID" value="TSJ90348.1"/>
    <property type="molecule type" value="Genomic_DNA"/>
</dbReference>
<sequence>MRLVIKKTIAVLTIFLIIPLSVTAVNWQWQPTSINSTSEYFFWLTETASFPWAIITSGLLFLLFCLLLANKTKKTILLLLILVSAMLGGQIIKSLIKQQTAESRPYVLWLAKEYHFNDKQFYSQTRAERKATIEQLLANSNTIPNWLAQHWQNETGYAFPSGHTLFAATWAFLAIALLSFKRHFLIVNAIIIWSLLIETSRLLLGMHSAYDLILGIVLAWVISLICCFYARKWHIV</sequence>
<proteinExistence type="predicted"/>
<accession>A0A556RN64</accession>
<dbReference type="SMART" id="SM00014">
    <property type="entry name" value="acidPPc"/>
    <property type="match status" value="1"/>
</dbReference>
<evidence type="ECO:0000256" key="4">
    <source>
        <dbReference type="SAM" id="Phobius"/>
    </source>
</evidence>
<dbReference type="AlphaFoldDB" id="A0A556RN64"/>
<evidence type="ECO:0000313" key="7">
    <source>
        <dbReference type="Proteomes" id="UP000319138"/>
    </source>
</evidence>
<feature type="transmembrane region" description="Helical" evidence="4">
    <location>
        <begin position="76"/>
        <end position="96"/>
    </location>
</feature>
<feature type="transmembrane region" description="Helical" evidence="4">
    <location>
        <begin position="185"/>
        <end position="204"/>
    </location>
</feature>
<evidence type="ECO:0000313" key="6">
    <source>
        <dbReference type="EMBL" id="TSJ90348.1"/>
    </source>
</evidence>
<evidence type="ECO:0000256" key="2">
    <source>
        <dbReference type="ARBA" id="ARBA00032707"/>
    </source>
</evidence>
<comment type="catalytic activity">
    <reaction evidence="3">
        <text>di-trans,octa-cis-undecaprenyl diphosphate + H2O = di-trans,octa-cis-undecaprenyl phosphate + phosphate + H(+)</text>
        <dbReference type="Rhea" id="RHEA:28094"/>
        <dbReference type="ChEBI" id="CHEBI:15377"/>
        <dbReference type="ChEBI" id="CHEBI:15378"/>
        <dbReference type="ChEBI" id="CHEBI:43474"/>
        <dbReference type="ChEBI" id="CHEBI:58405"/>
        <dbReference type="ChEBI" id="CHEBI:60392"/>
        <dbReference type="EC" id="3.6.1.27"/>
    </reaction>
</comment>
<comment type="caution">
    <text evidence="6">The sequence shown here is derived from an EMBL/GenBank/DDBJ whole genome shotgun (WGS) entry which is preliminary data.</text>
</comment>
<evidence type="ECO:0000256" key="1">
    <source>
        <dbReference type="ARBA" id="ARBA00012374"/>
    </source>
</evidence>
<keyword evidence="4" id="KW-0472">Membrane</keyword>
<dbReference type="EC" id="3.6.1.27" evidence="1"/>
<gene>
    <name evidence="6" type="ORF">FPQ14_04580</name>
</gene>
<reference evidence="6 7" key="1">
    <citation type="submission" date="2019-07" db="EMBL/GenBank/DDBJ databases">
        <title>Gilliamella genomes.</title>
        <authorList>
            <person name="Zheng H."/>
        </authorList>
    </citation>
    <scope>NUCLEOTIDE SEQUENCE [LARGE SCALE GENOMIC DNA]</scope>
    <source>
        <strain evidence="6 7">W8131</strain>
    </source>
</reference>
<dbReference type="Pfam" id="PF01569">
    <property type="entry name" value="PAP2"/>
    <property type="match status" value="1"/>
</dbReference>
<keyword evidence="4" id="KW-1133">Transmembrane helix</keyword>
<dbReference type="RefSeq" id="WP_086360106.1">
    <property type="nucleotide sequence ID" value="NZ_VMHL01000002.1"/>
</dbReference>
<dbReference type="SUPFAM" id="SSF48317">
    <property type="entry name" value="Acid phosphatase/Vanadium-dependent haloperoxidase"/>
    <property type="match status" value="1"/>
</dbReference>
<feature type="transmembrane region" description="Helical" evidence="4">
    <location>
        <begin position="49"/>
        <end position="69"/>
    </location>
</feature>